<proteinExistence type="inferred from homology"/>
<dbReference type="AlphaFoldDB" id="A0A6J6UN84"/>
<dbReference type="Gene3D" id="3.40.50.150">
    <property type="entry name" value="Vaccinia Virus protein VP39"/>
    <property type="match status" value="1"/>
</dbReference>
<dbReference type="SUPFAM" id="SSF53335">
    <property type="entry name" value="S-adenosyl-L-methionine-dependent methyltransferases"/>
    <property type="match status" value="1"/>
</dbReference>
<dbReference type="PANTHER" id="PTHR44942">
    <property type="entry name" value="METHYLTRANSF_11 DOMAIN-CONTAINING PROTEIN"/>
    <property type="match status" value="1"/>
</dbReference>
<feature type="compositionally biased region" description="Low complexity" evidence="4">
    <location>
        <begin position="261"/>
        <end position="272"/>
    </location>
</feature>
<accession>A0A6J6UN84</accession>
<feature type="domain" description="Methyltransferase type 11" evidence="5">
    <location>
        <begin position="51"/>
        <end position="139"/>
    </location>
</feature>
<evidence type="ECO:0000256" key="2">
    <source>
        <dbReference type="ARBA" id="ARBA00022603"/>
    </source>
</evidence>
<dbReference type="Pfam" id="PF08241">
    <property type="entry name" value="Methyltransf_11"/>
    <property type="match status" value="1"/>
</dbReference>
<dbReference type="InterPro" id="IPR051052">
    <property type="entry name" value="Diverse_substrate_MTase"/>
</dbReference>
<name>A0A6J6UN84_9ZZZZ</name>
<organism evidence="6">
    <name type="scientific">freshwater metagenome</name>
    <dbReference type="NCBI Taxonomy" id="449393"/>
    <lineage>
        <taxon>unclassified sequences</taxon>
        <taxon>metagenomes</taxon>
        <taxon>ecological metagenomes</taxon>
    </lineage>
</organism>
<dbReference type="InterPro" id="IPR013216">
    <property type="entry name" value="Methyltransf_11"/>
</dbReference>
<dbReference type="InterPro" id="IPR029063">
    <property type="entry name" value="SAM-dependent_MTases_sf"/>
</dbReference>
<dbReference type="PANTHER" id="PTHR44942:SF4">
    <property type="entry name" value="METHYLTRANSFERASE TYPE 11 DOMAIN-CONTAINING PROTEIN"/>
    <property type="match status" value="1"/>
</dbReference>
<sequence>MTDLQPGTDPGRSFGSVALAYDRGRPSYPVEAATWLTEVADADLGRPLRVLELGAGTGKLTEVLVSLGHDVHATDPDEAMLEVLRARLPLVRVSATGAEDIPLPDRSVDVVVAGQAFHWFDLERALPEINRVLRPGGHLGLVWNQRDDRVPWVRRLGGLIGEQDQRDDLGHPLEESGLFGWVEDARFKHRQHIDRETIQDLVLSRSHVAVLDEAGRQAKVAEVLAFYDDYGRGMDGMHLPLVARCFRTKVVERPVAERPAAEAAPGGRPDAGSTRDDDTGAGGEATYDASADSPMLVTTGSIPRIEVEVAKAPPPSVLDDDTAMLLIDFR</sequence>
<evidence type="ECO:0000256" key="4">
    <source>
        <dbReference type="SAM" id="MobiDB-lite"/>
    </source>
</evidence>
<dbReference type="GO" id="GO:0032259">
    <property type="term" value="P:methylation"/>
    <property type="evidence" value="ECO:0007669"/>
    <property type="project" value="UniProtKB-KW"/>
</dbReference>
<reference evidence="6" key="1">
    <citation type="submission" date="2020-05" db="EMBL/GenBank/DDBJ databases">
        <authorList>
            <person name="Chiriac C."/>
            <person name="Salcher M."/>
            <person name="Ghai R."/>
            <person name="Kavagutti S V."/>
        </authorList>
    </citation>
    <scope>NUCLEOTIDE SEQUENCE</scope>
</reference>
<gene>
    <name evidence="6" type="ORF">UFOPK2761_02618</name>
</gene>
<keyword evidence="3" id="KW-0808">Transferase</keyword>
<evidence type="ECO:0000259" key="5">
    <source>
        <dbReference type="Pfam" id="PF08241"/>
    </source>
</evidence>
<dbReference type="CDD" id="cd02440">
    <property type="entry name" value="AdoMet_MTases"/>
    <property type="match status" value="1"/>
</dbReference>
<evidence type="ECO:0000256" key="1">
    <source>
        <dbReference type="ARBA" id="ARBA00008361"/>
    </source>
</evidence>
<comment type="similarity">
    <text evidence="1">Belongs to the methyltransferase superfamily.</text>
</comment>
<feature type="region of interest" description="Disordered" evidence="4">
    <location>
        <begin position="256"/>
        <end position="294"/>
    </location>
</feature>
<evidence type="ECO:0000313" key="6">
    <source>
        <dbReference type="EMBL" id="CAB4760956.1"/>
    </source>
</evidence>
<keyword evidence="2" id="KW-0489">Methyltransferase</keyword>
<evidence type="ECO:0000256" key="3">
    <source>
        <dbReference type="ARBA" id="ARBA00022679"/>
    </source>
</evidence>
<dbReference type="EMBL" id="CAEZYQ010000024">
    <property type="protein sequence ID" value="CAB4760956.1"/>
    <property type="molecule type" value="Genomic_DNA"/>
</dbReference>
<dbReference type="GO" id="GO:0008757">
    <property type="term" value="F:S-adenosylmethionine-dependent methyltransferase activity"/>
    <property type="evidence" value="ECO:0007669"/>
    <property type="project" value="InterPro"/>
</dbReference>
<protein>
    <submittedName>
        <fullName evidence="6">Unannotated protein</fullName>
    </submittedName>
</protein>